<dbReference type="RefSeq" id="WP_254168744.1">
    <property type="nucleotide sequence ID" value="NZ_JAHESF010000037.1"/>
</dbReference>
<evidence type="ECO:0000313" key="2">
    <source>
        <dbReference type="Proteomes" id="UP001319200"/>
    </source>
</evidence>
<evidence type="ECO:0000313" key="1">
    <source>
        <dbReference type="EMBL" id="MBT1700260.1"/>
    </source>
</evidence>
<gene>
    <name evidence="1" type="ORF">KK083_25460</name>
</gene>
<protein>
    <submittedName>
        <fullName evidence="1">DUF4249 family protein</fullName>
    </submittedName>
</protein>
<reference evidence="1 2" key="1">
    <citation type="submission" date="2021-05" db="EMBL/GenBank/DDBJ databases">
        <title>A Polyphasic approach of four new species of the genus Ohtaekwangia: Ohtaekwangia histidinii sp. nov., Ohtaekwangia cretensis sp. nov., Ohtaekwangia indiensis sp. nov., Ohtaekwangia reichenbachii sp. nov. from diverse environment.</title>
        <authorList>
            <person name="Octaviana S."/>
        </authorList>
    </citation>
    <scope>NUCLEOTIDE SEQUENCE [LARGE SCALE GENOMIC DNA]</scope>
    <source>
        <strain evidence="1 2">PWU4</strain>
    </source>
</reference>
<name>A0AAP2DPP2_9BACT</name>
<dbReference type="Pfam" id="PF14054">
    <property type="entry name" value="DUF4249"/>
    <property type="match status" value="1"/>
</dbReference>
<dbReference type="AlphaFoldDB" id="A0AAP2DPP2"/>
<keyword evidence="2" id="KW-1185">Reference proteome</keyword>
<dbReference type="EMBL" id="JAHESF010000037">
    <property type="protein sequence ID" value="MBT1700260.1"/>
    <property type="molecule type" value="Genomic_DNA"/>
</dbReference>
<organism evidence="1 2">
    <name type="scientific">Chryseosolibacter histidini</name>
    <dbReference type="NCBI Taxonomy" id="2782349"/>
    <lineage>
        <taxon>Bacteria</taxon>
        <taxon>Pseudomonadati</taxon>
        <taxon>Bacteroidota</taxon>
        <taxon>Cytophagia</taxon>
        <taxon>Cytophagales</taxon>
        <taxon>Chryseotaleaceae</taxon>
        <taxon>Chryseosolibacter</taxon>
    </lineage>
</organism>
<sequence length="370" mass="41106">MGTKVLRIAIPMLMVLIDGCIEPLEIAAVSNLNKLVVDGMVTNEPGPYTVKISHTVSTDALSSDAVPVTDAKVSIVEDGTIVRDLYQAGGGVYQTYNNWQAQVGKTYAVRIITSTQKEYRSEPQVLTDAGSIDNIYTEFEDDAIVYQSDGSEKQDAINVSVDAKAATTSTGHLRWRFKGTFHARTYPELRYYETLNDERIPDPLPCSGHINYFDELLKIGDCTCCECWPTEYNNSILLSNTQFTQHAEYKNVLLHKIPVTSVRMINLYHVEIEQLSLSTEVYNFWKLVKTLQESSGSIFQPSAVKVRGNIVTADGKSDEVLGIFAVCGITRKSVFIDRALIPYAFTPETGNVNACKAIFPNATDKPAYWP</sequence>
<dbReference type="InterPro" id="IPR025345">
    <property type="entry name" value="DUF4249"/>
</dbReference>
<accession>A0AAP2DPP2</accession>
<comment type="caution">
    <text evidence="1">The sequence shown here is derived from an EMBL/GenBank/DDBJ whole genome shotgun (WGS) entry which is preliminary data.</text>
</comment>
<dbReference type="Proteomes" id="UP001319200">
    <property type="component" value="Unassembled WGS sequence"/>
</dbReference>
<proteinExistence type="predicted"/>